<proteinExistence type="predicted"/>
<evidence type="ECO:0000313" key="2">
    <source>
        <dbReference type="EMBL" id="QWT49245.1"/>
    </source>
</evidence>
<accession>A0A975XUY4</accession>
<name>A0A975XUY4_9RHOO</name>
<evidence type="ECO:0000256" key="1">
    <source>
        <dbReference type="SAM" id="Phobius"/>
    </source>
</evidence>
<dbReference type="KEGG" id="aiq:Azoinq_01090"/>
<organism evidence="2 3">
    <name type="scientific">Azospira inquinata</name>
    <dbReference type="NCBI Taxonomy" id="2785627"/>
    <lineage>
        <taxon>Bacteria</taxon>
        <taxon>Pseudomonadati</taxon>
        <taxon>Pseudomonadota</taxon>
        <taxon>Betaproteobacteria</taxon>
        <taxon>Rhodocyclales</taxon>
        <taxon>Rhodocyclaceae</taxon>
        <taxon>Azospira</taxon>
    </lineage>
</organism>
<evidence type="ECO:0000313" key="3">
    <source>
        <dbReference type="Proteomes" id="UP000683428"/>
    </source>
</evidence>
<keyword evidence="3" id="KW-1185">Reference proteome</keyword>
<keyword evidence="1" id="KW-0812">Transmembrane</keyword>
<feature type="transmembrane region" description="Helical" evidence="1">
    <location>
        <begin position="35"/>
        <end position="56"/>
    </location>
</feature>
<dbReference type="Proteomes" id="UP000683428">
    <property type="component" value="Chromosome"/>
</dbReference>
<feature type="transmembrane region" description="Helical" evidence="1">
    <location>
        <begin position="122"/>
        <end position="140"/>
    </location>
</feature>
<protein>
    <submittedName>
        <fullName evidence="2">Uncharacterized protein</fullName>
    </submittedName>
</protein>
<reference evidence="2" key="1">
    <citation type="submission" date="2020-11" db="EMBL/GenBank/DDBJ databases">
        <title>Azospira inquinata sp. nov.</title>
        <authorList>
            <person name="Moe W.M."/>
            <person name="Mikes M.C."/>
        </authorList>
    </citation>
    <scope>NUCLEOTIDE SEQUENCE</scope>
    <source>
        <strain evidence="2">Azo-3</strain>
    </source>
</reference>
<gene>
    <name evidence="2" type="ORF">Azoinq_01090</name>
</gene>
<dbReference type="EMBL" id="CP064782">
    <property type="protein sequence ID" value="QWT49245.1"/>
    <property type="molecule type" value="Genomic_DNA"/>
</dbReference>
<keyword evidence="1" id="KW-0472">Membrane</keyword>
<feature type="transmembrane region" description="Helical" evidence="1">
    <location>
        <begin position="81"/>
        <end position="101"/>
    </location>
</feature>
<sequence>MGLLRQFGRNCRDFLRDIGRDFRAMGEELKRPETWVMLGMMALFALVIFVAFYFALRFDSTRRLWNLSSTFCQDLGNSQTAALFFAVAAFGLAMVTALGEFTRYMDNKRQGLRHQGKTARTALLLAAVTLIIGAGVSLFLERMCQ</sequence>
<dbReference type="RefSeq" id="WP_216127758.1">
    <property type="nucleotide sequence ID" value="NZ_CP064782.1"/>
</dbReference>
<dbReference type="AlphaFoldDB" id="A0A975XUY4"/>
<keyword evidence="1" id="KW-1133">Transmembrane helix</keyword>